<accession>A0ABN2X455</accession>
<name>A0ABN2X455_9ACTN</name>
<dbReference type="EMBL" id="BAAANS010000024">
    <property type="protein sequence ID" value="GAA2102854.1"/>
    <property type="molecule type" value="Genomic_DNA"/>
</dbReference>
<evidence type="ECO:0000313" key="2">
    <source>
        <dbReference type="EMBL" id="GAA2102854.1"/>
    </source>
</evidence>
<evidence type="ECO:0000313" key="3">
    <source>
        <dbReference type="Proteomes" id="UP001500897"/>
    </source>
</evidence>
<reference evidence="2 3" key="1">
    <citation type="journal article" date="2019" name="Int. J. Syst. Evol. Microbiol.">
        <title>The Global Catalogue of Microorganisms (GCM) 10K type strain sequencing project: providing services to taxonomists for standard genome sequencing and annotation.</title>
        <authorList>
            <consortium name="The Broad Institute Genomics Platform"/>
            <consortium name="The Broad Institute Genome Sequencing Center for Infectious Disease"/>
            <person name="Wu L."/>
            <person name="Ma J."/>
        </authorList>
    </citation>
    <scope>NUCLEOTIDE SEQUENCE [LARGE SCALE GENOMIC DNA]</scope>
    <source>
        <strain evidence="2 3">JCM 14559</strain>
    </source>
</reference>
<protein>
    <submittedName>
        <fullName evidence="2">Uncharacterized protein</fullName>
    </submittedName>
</protein>
<feature type="region of interest" description="Disordered" evidence="1">
    <location>
        <begin position="1"/>
        <end position="23"/>
    </location>
</feature>
<feature type="compositionally biased region" description="Low complexity" evidence="1">
    <location>
        <begin position="1"/>
        <end position="14"/>
    </location>
</feature>
<gene>
    <name evidence="2" type="ORF">GCM10009759_37730</name>
</gene>
<keyword evidence="3" id="KW-1185">Reference proteome</keyword>
<sequence length="67" mass="7135">MVSAARRPWASARPITNSTLGPGITISRDDMAAKASKRSADTMGVMQARGGLFPPAVFPFEALPKLY</sequence>
<evidence type="ECO:0000256" key="1">
    <source>
        <dbReference type="SAM" id="MobiDB-lite"/>
    </source>
</evidence>
<organism evidence="2 3">
    <name type="scientific">Kitasatospora saccharophila</name>
    <dbReference type="NCBI Taxonomy" id="407973"/>
    <lineage>
        <taxon>Bacteria</taxon>
        <taxon>Bacillati</taxon>
        <taxon>Actinomycetota</taxon>
        <taxon>Actinomycetes</taxon>
        <taxon>Kitasatosporales</taxon>
        <taxon>Streptomycetaceae</taxon>
        <taxon>Kitasatospora</taxon>
    </lineage>
</organism>
<proteinExistence type="predicted"/>
<dbReference type="Proteomes" id="UP001500897">
    <property type="component" value="Unassembled WGS sequence"/>
</dbReference>
<comment type="caution">
    <text evidence="2">The sequence shown here is derived from an EMBL/GenBank/DDBJ whole genome shotgun (WGS) entry which is preliminary data.</text>
</comment>